<proteinExistence type="predicted"/>
<keyword evidence="1" id="KW-1133">Transmembrane helix</keyword>
<keyword evidence="1" id="KW-0812">Transmembrane</keyword>
<dbReference type="OrthoDB" id="2470086at2759"/>
<name>A0A9N8YSP9_9GLOM</name>
<accession>A0A9N8YSP9</accession>
<protein>
    <submittedName>
        <fullName evidence="2">7775_t:CDS:1</fullName>
    </submittedName>
</protein>
<evidence type="ECO:0000313" key="2">
    <source>
        <dbReference type="EMBL" id="CAG8445123.1"/>
    </source>
</evidence>
<keyword evidence="3" id="KW-1185">Reference proteome</keyword>
<gene>
    <name evidence="2" type="ORF">DERYTH_LOCUS143</name>
</gene>
<sequence length="307" mass="33736">MGNLTSVQQIQLNRSLALPFYVCPVPCPFSNDQDNPPKYRPAIISCREPSIRFLSFHYYIAVTCTYYIFERNEGAKQLCRTQTTTLNGIRKLTAAEYHFLLKKDLQNGSWIFGILVLFLSLLITGVMAQVKSCQLAMCLKNQSTGTVAVAIGDGSSTQFTTIQVALAQQCPGVTNVTFCYVDCKGSYANSGAYWIWEQCTSQSGSYLCNSTTILNLCALGQDPNYPFNTAPTPPIPSIPAIPSIPPTSTYITALISKPSQSKPLQSNSNPSQSNVNSYSQANQVNARLYLISRLLLVITILLCVHLL</sequence>
<evidence type="ECO:0000256" key="1">
    <source>
        <dbReference type="SAM" id="Phobius"/>
    </source>
</evidence>
<reference evidence="2" key="1">
    <citation type="submission" date="2021-06" db="EMBL/GenBank/DDBJ databases">
        <authorList>
            <person name="Kallberg Y."/>
            <person name="Tangrot J."/>
            <person name="Rosling A."/>
        </authorList>
    </citation>
    <scope>NUCLEOTIDE SEQUENCE</scope>
    <source>
        <strain evidence="2">MA453B</strain>
    </source>
</reference>
<dbReference type="EMBL" id="CAJVPY010000026">
    <property type="protein sequence ID" value="CAG8445123.1"/>
    <property type="molecule type" value="Genomic_DNA"/>
</dbReference>
<dbReference type="AlphaFoldDB" id="A0A9N8YSP9"/>
<keyword evidence="1" id="KW-0472">Membrane</keyword>
<dbReference type="Proteomes" id="UP000789405">
    <property type="component" value="Unassembled WGS sequence"/>
</dbReference>
<evidence type="ECO:0000313" key="3">
    <source>
        <dbReference type="Proteomes" id="UP000789405"/>
    </source>
</evidence>
<organism evidence="2 3">
    <name type="scientific">Dentiscutata erythropus</name>
    <dbReference type="NCBI Taxonomy" id="1348616"/>
    <lineage>
        <taxon>Eukaryota</taxon>
        <taxon>Fungi</taxon>
        <taxon>Fungi incertae sedis</taxon>
        <taxon>Mucoromycota</taxon>
        <taxon>Glomeromycotina</taxon>
        <taxon>Glomeromycetes</taxon>
        <taxon>Diversisporales</taxon>
        <taxon>Gigasporaceae</taxon>
        <taxon>Dentiscutata</taxon>
    </lineage>
</organism>
<comment type="caution">
    <text evidence="2">The sequence shown here is derived from an EMBL/GenBank/DDBJ whole genome shotgun (WGS) entry which is preliminary data.</text>
</comment>
<feature type="transmembrane region" description="Helical" evidence="1">
    <location>
        <begin position="110"/>
        <end position="130"/>
    </location>
</feature>